<dbReference type="EMBL" id="DMZY01000216">
    <property type="protein sequence ID" value="HAV92976.1"/>
    <property type="molecule type" value="Genomic_DNA"/>
</dbReference>
<dbReference type="Proteomes" id="UP000264062">
    <property type="component" value="Unassembled WGS sequence"/>
</dbReference>
<evidence type="ECO:0000313" key="2">
    <source>
        <dbReference type="EMBL" id="HAV92976.1"/>
    </source>
</evidence>
<accession>A0A350HBR0</accession>
<sequence length="152" mass="17549">MKKTTLIIVIILVLQINAQQFTVRDHTLLEIADAESNRNIDESFYIRTGAMAALFQSAFYLFTLTNTSTFGCYLNPLFYLSFIPLGIFILRGIKNSNRSIYLMEKYGDEIKDDYKFYLTVTTVERIVVNFLGSYLMTICGVLLTISIVWYMQ</sequence>
<feature type="transmembrane region" description="Helical" evidence="1">
    <location>
        <begin position="76"/>
        <end position="93"/>
    </location>
</feature>
<proteinExistence type="predicted"/>
<keyword evidence="1" id="KW-0472">Membrane</keyword>
<comment type="caution">
    <text evidence="2">The sequence shown here is derived from an EMBL/GenBank/DDBJ whole genome shotgun (WGS) entry which is preliminary data.</text>
</comment>
<organism evidence="2 3">
    <name type="scientific">candidate division WOR-3 bacterium</name>
    <dbReference type="NCBI Taxonomy" id="2052148"/>
    <lineage>
        <taxon>Bacteria</taxon>
        <taxon>Bacteria division WOR-3</taxon>
    </lineage>
</organism>
<reference evidence="2 3" key="1">
    <citation type="journal article" date="2018" name="Nat. Biotechnol.">
        <title>A standardized bacterial taxonomy based on genome phylogeny substantially revises the tree of life.</title>
        <authorList>
            <person name="Parks D.H."/>
            <person name="Chuvochina M."/>
            <person name="Waite D.W."/>
            <person name="Rinke C."/>
            <person name="Skarshewski A."/>
            <person name="Chaumeil P.A."/>
            <person name="Hugenholtz P."/>
        </authorList>
    </citation>
    <scope>NUCLEOTIDE SEQUENCE [LARGE SCALE GENOMIC DNA]</scope>
    <source>
        <strain evidence="2">UBA9956</strain>
    </source>
</reference>
<feature type="transmembrane region" description="Helical" evidence="1">
    <location>
        <begin position="44"/>
        <end position="64"/>
    </location>
</feature>
<evidence type="ECO:0000256" key="1">
    <source>
        <dbReference type="SAM" id="Phobius"/>
    </source>
</evidence>
<dbReference type="AlphaFoldDB" id="A0A350HBR0"/>
<feature type="transmembrane region" description="Helical" evidence="1">
    <location>
        <begin position="126"/>
        <end position="150"/>
    </location>
</feature>
<protein>
    <submittedName>
        <fullName evidence="2">Uncharacterized protein</fullName>
    </submittedName>
</protein>
<gene>
    <name evidence="2" type="ORF">DCW38_07355</name>
</gene>
<name>A0A350HBR0_UNCW3</name>
<evidence type="ECO:0000313" key="3">
    <source>
        <dbReference type="Proteomes" id="UP000264062"/>
    </source>
</evidence>
<keyword evidence="1" id="KW-0812">Transmembrane</keyword>
<keyword evidence="1" id="KW-1133">Transmembrane helix</keyword>